<evidence type="ECO:0000256" key="5">
    <source>
        <dbReference type="ARBA" id="ARBA00023136"/>
    </source>
</evidence>
<comment type="subcellular location">
    <subcellularLocation>
        <location evidence="1">Golgi apparatus membrane</location>
        <topology evidence="1">Peripheral membrane protein</topology>
    </subcellularLocation>
</comment>
<protein>
    <submittedName>
        <fullName evidence="12">Uncharacterized protein</fullName>
    </submittedName>
</protein>
<evidence type="ECO:0000256" key="2">
    <source>
        <dbReference type="ARBA" id="ARBA00022448"/>
    </source>
</evidence>
<feature type="compositionally biased region" description="Low complexity" evidence="7">
    <location>
        <begin position="7"/>
        <end position="26"/>
    </location>
</feature>
<keyword evidence="4" id="KW-0333">Golgi apparatus</keyword>
<dbReference type="FunCoup" id="A0A7M7M5J9">
    <property type="interactions" value="990"/>
</dbReference>
<dbReference type="SUPFAM" id="SSF48371">
    <property type="entry name" value="ARM repeat"/>
    <property type="match status" value="1"/>
</dbReference>
<dbReference type="Pfam" id="PF24598">
    <property type="entry name" value="DOP1_C"/>
    <property type="match status" value="1"/>
</dbReference>
<keyword evidence="5" id="KW-0472">Membrane</keyword>
<keyword evidence="13" id="KW-1185">Reference proteome</keyword>
<dbReference type="GO" id="GO:0015031">
    <property type="term" value="P:protein transport"/>
    <property type="evidence" value="ECO:0007669"/>
    <property type="project" value="UniProtKB-KW"/>
</dbReference>
<feature type="domain" description="DOP1 N-terminal" evidence="8">
    <location>
        <begin position="203"/>
        <end position="487"/>
    </location>
</feature>
<accession>A0A7M7M5J9</accession>
<comment type="similarity">
    <text evidence="6">Belongs to the DOP1 family.</text>
</comment>
<evidence type="ECO:0000259" key="11">
    <source>
        <dbReference type="Pfam" id="PF24601"/>
    </source>
</evidence>
<dbReference type="Pfam" id="PF24601">
    <property type="entry name" value="TPR_DOP1"/>
    <property type="match status" value="1"/>
</dbReference>
<dbReference type="GO" id="GO:0006895">
    <property type="term" value="P:Golgi to endosome transport"/>
    <property type="evidence" value="ECO:0007669"/>
    <property type="project" value="InterPro"/>
</dbReference>
<feature type="domain" description="DOP1-like middle TPR" evidence="9">
    <location>
        <begin position="506"/>
        <end position="719"/>
    </location>
</feature>
<feature type="region of interest" description="Disordered" evidence="7">
    <location>
        <begin position="1"/>
        <end position="67"/>
    </location>
</feature>
<dbReference type="PANTHER" id="PTHR14042:SF24">
    <property type="entry name" value="PROTEIN DOPEY-1 HOMOLOG"/>
    <property type="match status" value="1"/>
</dbReference>
<dbReference type="RefSeq" id="XP_022650865.1">
    <property type="nucleotide sequence ID" value="XM_022795130.1"/>
</dbReference>
<evidence type="ECO:0000313" key="12">
    <source>
        <dbReference type="EnsemblMetazoa" id="XP_022650865"/>
    </source>
</evidence>
<evidence type="ECO:0000256" key="6">
    <source>
        <dbReference type="ARBA" id="ARBA00046326"/>
    </source>
</evidence>
<evidence type="ECO:0000256" key="7">
    <source>
        <dbReference type="SAM" id="MobiDB-lite"/>
    </source>
</evidence>
<evidence type="ECO:0000313" key="13">
    <source>
        <dbReference type="Proteomes" id="UP000594260"/>
    </source>
</evidence>
<dbReference type="InterPro" id="IPR056458">
    <property type="entry name" value="TPR_DOP1_M"/>
</dbReference>
<feature type="region of interest" description="Disordered" evidence="7">
    <location>
        <begin position="80"/>
        <end position="104"/>
    </location>
</feature>
<dbReference type="OrthoDB" id="297643at2759"/>
<dbReference type="GO" id="GO:0005768">
    <property type="term" value="C:endosome"/>
    <property type="evidence" value="ECO:0007669"/>
    <property type="project" value="TreeGrafter"/>
</dbReference>
<feature type="region of interest" description="Disordered" evidence="7">
    <location>
        <begin position="129"/>
        <end position="152"/>
    </location>
</feature>
<feature type="compositionally biased region" description="Pro residues" evidence="7">
    <location>
        <begin position="737"/>
        <end position="747"/>
    </location>
</feature>
<feature type="domain" description="DOP1-like C-terminal" evidence="10">
    <location>
        <begin position="2027"/>
        <end position="2488"/>
    </location>
</feature>
<dbReference type="Pfam" id="PF24597">
    <property type="entry name" value="TPR_DOP1_M"/>
    <property type="match status" value="1"/>
</dbReference>
<dbReference type="InterPro" id="IPR056459">
    <property type="entry name" value="TPR_DOP1"/>
</dbReference>
<evidence type="ECO:0000256" key="1">
    <source>
        <dbReference type="ARBA" id="ARBA00004395"/>
    </source>
</evidence>
<keyword evidence="3" id="KW-0653">Protein transport</keyword>
<evidence type="ECO:0000259" key="8">
    <source>
        <dbReference type="Pfam" id="PF04118"/>
    </source>
</evidence>
<feature type="domain" description="DOP1-like TPR" evidence="11">
    <location>
        <begin position="1405"/>
        <end position="1773"/>
    </location>
</feature>
<evidence type="ECO:0000256" key="4">
    <source>
        <dbReference type="ARBA" id="ARBA00023034"/>
    </source>
</evidence>
<dbReference type="InterPro" id="IPR040314">
    <property type="entry name" value="DOP1"/>
</dbReference>
<dbReference type="InterPro" id="IPR016024">
    <property type="entry name" value="ARM-type_fold"/>
</dbReference>
<dbReference type="GO" id="GO:0000139">
    <property type="term" value="C:Golgi membrane"/>
    <property type="evidence" value="ECO:0007669"/>
    <property type="project" value="UniProtKB-SubCell"/>
</dbReference>
<dbReference type="PANTHER" id="PTHR14042">
    <property type="entry name" value="DOPEY-RELATED"/>
    <property type="match status" value="1"/>
</dbReference>
<dbReference type="GO" id="GO:0005829">
    <property type="term" value="C:cytosol"/>
    <property type="evidence" value="ECO:0007669"/>
    <property type="project" value="GOC"/>
</dbReference>
<reference evidence="12" key="1">
    <citation type="submission" date="2021-01" db="UniProtKB">
        <authorList>
            <consortium name="EnsemblMetazoa"/>
        </authorList>
    </citation>
    <scope>IDENTIFICATION</scope>
</reference>
<keyword evidence="2" id="KW-0813">Transport</keyword>
<evidence type="ECO:0000259" key="10">
    <source>
        <dbReference type="Pfam" id="PF24598"/>
    </source>
</evidence>
<dbReference type="InterPro" id="IPR056457">
    <property type="entry name" value="DOP1_C"/>
</dbReference>
<feature type="compositionally biased region" description="Gly residues" evidence="7">
    <location>
        <begin position="141"/>
        <end position="152"/>
    </location>
</feature>
<sequence length="2556" mass="285592">MESLSNRAATPTPSASGSTTSSVRSAMTGYFRRSRSRRSESDGETKSDLSVPDDQKAASRLSPMTALKFEKLRISPDVFHFGHGKKDRKESPTNKPSCTSDNLRDCLSDSEAARNDVFDRLVNGSVGQVHRKKRKLRQVSGPGGGTAAGSGASLGAGGSIAGGGAGSAAAEMSASGLAGGAGGPTGPSSLSAMQAEEAELLQDTKYKSYIGQVDKALKCFETTSEWQDLISSLSKLNKLLQTNTKYPVIPKRIIIGKRLAQCMHPVLPFGVHLKALETYDIIFRCIGRERLAHDLFIYSAGLFPLLGHAAMNVKPLLLKLYEDHFIPLGEKLRPGLNGFLVGVLPGMEEGGEFFDRVNVLLVNVAKGVGMQYFYGCLWKCVLCNPAIRLPAVTFVVSKFDRNLSMEEQMEFLGTDRDCMVEAVCSSLQDTSILVQRNTLDFILGGFPLDKCVLEQKDRIRLCTSSLVVLLRRDMGLNRRLYQWIFGLQAMSTHTDLNDNQKATMDYFKQHSAPIVLEALRNLFSYSPAAFSLGFPMTFSVLSPYRVLTALMDRNEISAFILDDILIDVFRSLYLECHTARKLREDHDLRKSKGHHRKVAKHTSEVDIIKAANLFFCNLEQKYLWGYLAKEFKMACDHCHMPDQKSPVGAVGSGRPLLLEVCRLLEFLLEVATLDSYKEAPCEYLPTLLHDVSQALVVSCERLSMPQLLAALKLCSRILQKVQPPDLILEEGLAESPPQSPTPTPQNPNPVTASGVAGHRPTHSRNASNCSIETIKSAKSLTQEEIERSTTLPSMISSCIETFQQLFLKFVELKVLANPQEVANLFHGALCQRQLDSRDREMDLSRLLEKCLQQDEVYQIPVGNVVGSSATEFPGIVLKLRQQWGEETFETLCSLIVELSSFPVSLGSNSKQVLECKGSICDGFPKWLSHMLMLSCFAEDADCLLWTLSMILELINLSRTTVLSLMSEARGKGVHSMVILPMIHPLELRFIVEETRFMQVATNRLWEMLRDEDARYHLHVAELLQKLHNLAPNDGVCENVLCRGLSSDSAEKQIEAQKRFAVLWHLLRDIKQKPQATLRYFDRCLFQMLDCLTKDSGPHRAISQFWLEHSLSRGDLNRILEPVLIVLLHPDTSRVSINHVSVRKHRITVDQKSQQEREEDVDRKIYAISQVAGNIIYHHSMNEEKAKGKNRGVISPTDRPMLALTSLDTRSIASGKPVGKYVTGMSAVQDLEFPLGLENPQQPMSVFVNPMGSSLSLMHDFLDPDSLNSSTSLMPDLSVATRMDHGSLRKASYDEIQSISNVSTARIEDAQSECSRNLETASLPGNIGTISSTTGAGTAEVVNSIMDDLLDEAVKSGTDTVSVGSETPNLRRIFRDGATSEAHTPTSDHGVTLESFKQPNADSPVHPLHQHMLLYSQVYDAEKALYALQSIKNIVDASRREALWQMATTHVYHGGTLKRDPPVDVLLARHRKAIDGDSFQGDMSSEQLNYFRSFKYLDVLVYLCLQYLRSYYPHVPQQGPMTARDVVGNCNVRLLTCDVLQAIFQMLEERMHTRKELPGLVLELLNRCKVQKTLLHCLVASVFQQRTEKENADVFTFHVIDFNDKKTVEFQFTDTFQVHLLKLMCSLIQLEDRVIKPQSGGEISDNKAGSFGKIKFKPQISTLKYVNNVPIPSQTMFTTAALIALKQQHKLHLQSHWMELTMTSLPYSVRNSSQSVSRFIIQIANELCLNLETIVSSVQAAASKMAAPAANCPPDYIVTSVGNLRTLLHYCLLDETSPSSAKQQPLAQNPTGAPLLSSLFHAFASDTQQKDGAHKDAAANPVMVTIRRTLLLELQRYLSSLLTVWQAMAQAERAERGSGDHRPNQLLVVMGAPRLVKQQVIQCLQAISEHYGDSFLAAVGAVWHERARKSGKHGNVVPPIWTTEQLLLVELVYQLSQQKSDLYSSTGSIPPVGQDPKTVFSLTRIVYFVKKIFKDPPNSLDKKKLQNLEVSVLQFLLAYLQHYPHPENLGSACQSLMGLWKEGLQHLNNVPPVQFHLLAILHEYVQKAPLIEDRKDQKDLQEIAQKLIESISTIASASLEQTTWLRRTLAVKSGVQQDITEHEDTDQIDAMKIKQQSAETSANLSAYSVQALFVLAEFLAPVLDIVYVSEDKDKVVPLLTNIMVYVTPFLRNHSKNNGPSFRACSQLLASFSGYQYTRKAWRKDAFDLLCESSFFQMDHACLHHWRSIIDHLMTHDKTTYRDFMSRVTSVPQSGSLNIFGSNEKEYEQRAQLLKRLAYVIFCSEPDQYQKYMPEISERLAENLKLSQVPIIQSAVFLCFRVILLRMSPSHVTSMWPGIITELVHACLMMEQELLDSEGQKIAKAVASSHLQSLDYNLQATSASHTTPAYLSLLTLYLSACKLLDMAIAMPADLLPQFQVYRWAFIGDGAPSVDGNEGEGFVPHMKRLATLLNQRFPGNRTRLHYVPGRPLMDATSIKSLADLQPFFNTLIESNKPKVMPGESHPLLVQQPSLSRRLSHGIQHQTSKKEAPKEQLEQKTALDYIENIIECDFLELRTS</sequence>
<dbReference type="OMA" id="LHHGCNF"/>
<dbReference type="Proteomes" id="UP000594260">
    <property type="component" value="Unplaced"/>
</dbReference>
<proteinExistence type="inferred from homology"/>
<feature type="compositionally biased region" description="Basic and acidic residues" evidence="7">
    <location>
        <begin position="37"/>
        <end position="57"/>
    </location>
</feature>
<dbReference type="GO" id="GO:0005802">
    <property type="term" value="C:trans-Golgi network"/>
    <property type="evidence" value="ECO:0007669"/>
    <property type="project" value="TreeGrafter"/>
</dbReference>
<organism evidence="12 13">
    <name type="scientific">Varroa destructor</name>
    <name type="common">Honeybee mite</name>
    <dbReference type="NCBI Taxonomy" id="109461"/>
    <lineage>
        <taxon>Eukaryota</taxon>
        <taxon>Metazoa</taxon>
        <taxon>Ecdysozoa</taxon>
        <taxon>Arthropoda</taxon>
        <taxon>Chelicerata</taxon>
        <taxon>Arachnida</taxon>
        <taxon>Acari</taxon>
        <taxon>Parasitiformes</taxon>
        <taxon>Mesostigmata</taxon>
        <taxon>Gamasina</taxon>
        <taxon>Dermanyssoidea</taxon>
        <taxon>Varroidae</taxon>
        <taxon>Varroa</taxon>
    </lineage>
</organism>
<evidence type="ECO:0000256" key="3">
    <source>
        <dbReference type="ARBA" id="ARBA00022927"/>
    </source>
</evidence>
<dbReference type="EnsemblMetazoa" id="XM_022795130">
    <property type="protein sequence ID" value="XP_022650865"/>
    <property type="gene ID" value="LOC111245995"/>
</dbReference>
<dbReference type="InterPro" id="IPR007249">
    <property type="entry name" value="DOP1_N"/>
</dbReference>
<name>A0A7M7M5J9_VARDE</name>
<feature type="region of interest" description="Disordered" evidence="7">
    <location>
        <begin position="731"/>
        <end position="768"/>
    </location>
</feature>
<dbReference type="InParanoid" id="A0A7M7M5J9"/>
<dbReference type="GeneID" id="111245995"/>
<dbReference type="Pfam" id="PF04118">
    <property type="entry name" value="Dopey_N"/>
    <property type="match status" value="1"/>
</dbReference>
<evidence type="ECO:0000259" key="9">
    <source>
        <dbReference type="Pfam" id="PF24597"/>
    </source>
</evidence>
<dbReference type="KEGG" id="vde:111245995"/>